<dbReference type="PANTHER" id="PTHR43806">
    <property type="entry name" value="PEPTIDASE S8"/>
    <property type="match status" value="1"/>
</dbReference>
<keyword evidence="2 5" id="KW-0645">Protease</keyword>
<accession>A0ABQ3Y5S4</accession>
<evidence type="ECO:0000256" key="2">
    <source>
        <dbReference type="ARBA" id="ARBA00022670"/>
    </source>
</evidence>
<protein>
    <recommendedName>
        <fullName evidence="7">Peptidase S8/S53 domain-containing protein</fullName>
    </recommendedName>
</protein>
<feature type="domain" description="Peptidase S8/S53" evidence="7">
    <location>
        <begin position="134"/>
        <end position="361"/>
    </location>
</feature>
<evidence type="ECO:0000256" key="3">
    <source>
        <dbReference type="ARBA" id="ARBA00022801"/>
    </source>
</evidence>
<dbReference type="Pfam" id="PF17957">
    <property type="entry name" value="Big_7"/>
    <property type="match status" value="2"/>
</dbReference>
<sequence length="745" mass="76311">MRTVSIFGGAGMRVAVSALLCAGLLTAGPARPAVAASDTVRLDVGLAEGADPFTVLDPLGDLVVSHHQVTGLPAVAIDVVADQADTALAALASAAGVRYAERGAVVGADGEVKPSSWRVLQVPEAWTWTTGAPSVKVAVVDTGVSPTDDLGAGRLVPGYDVVDGDTDVTDADGHGTLVAGLIGAAPDNGVGTAGVCPQCAIMPVRVMAGRQGTTADVAAGIAWAADHDAQVINVSLSTATPSRLLKDAVDHAAAAGSLVVASAGNVNSTARRYPAAYDSVLAVNQSGTLKNTLRDQWADASAYTGAALGPDGKLAYLVGASGATATASGVAALAFSMKPTATPEEVWTAIRGAAPFPSTGTYAFQPRVLNAAQVVYGFGGTDTTKPKLVKPGLTENELVPANGVPAIAEATDDHGVQRIDYVIGGTVVTSARLSGSQVQIRPPAGFNGPLPVTVIAYDYAGNPDPVTVTVRADTVKPTMTLVSPKPTEAVHGHTVTATVAMPDTDIDYVYSVYQANNTVSYLSRVAGTNLWRGTVPLDPSMTLFLLAVDKAGNPTYLTHTVLADNAPPAGGVVGPAAGTKVRGTFTSTLAGVTDVSGVAKAELWANGKRVGADTAAPYALAVKTGTFSGNVALVWRVTDRWGLYRTLPARTVVADNRPPSVAVTKAPANRAKVKGIVKVYVKAADTSGIARVELIVNGKVVARDTTSAYVLSLNTRNQSKTLKIQVRAYDRLGNVATTATRVWYR</sequence>
<dbReference type="PROSITE" id="PS00137">
    <property type="entry name" value="SUBTILASE_HIS"/>
    <property type="match status" value="1"/>
</dbReference>
<gene>
    <name evidence="8" type="ORF">Ade02nite_38660</name>
</gene>
<evidence type="ECO:0000313" key="9">
    <source>
        <dbReference type="Proteomes" id="UP000609879"/>
    </source>
</evidence>
<feature type="active site" description="Charge relay system" evidence="5">
    <location>
        <position position="174"/>
    </location>
</feature>
<evidence type="ECO:0000256" key="5">
    <source>
        <dbReference type="PROSITE-ProRule" id="PRU01240"/>
    </source>
</evidence>
<organism evidence="8 9">
    <name type="scientific">Paractinoplanes deccanensis</name>
    <dbReference type="NCBI Taxonomy" id="113561"/>
    <lineage>
        <taxon>Bacteria</taxon>
        <taxon>Bacillati</taxon>
        <taxon>Actinomycetota</taxon>
        <taxon>Actinomycetes</taxon>
        <taxon>Micromonosporales</taxon>
        <taxon>Micromonosporaceae</taxon>
        <taxon>Paractinoplanes</taxon>
    </lineage>
</organism>
<dbReference type="Gene3D" id="2.60.40.10">
    <property type="entry name" value="Immunoglobulins"/>
    <property type="match status" value="3"/>
</dbReference>
<dbReference type="InterPro" id="IPR023827">
    <property type="entry name" value="Peptidase_S8_Asp-AS"/>
</dbReference>
<evidence type="ECO:0000256" key="4">
    <source>
        <dbReference type="ARBA" id="ARBA00022825"/>
    </source>
</evidence>
<reference evidence="8 9" key="1">
    <citation type="submission" date="2021-01" db="EMBL/GenBank/DDBJ databases">
        <title>Whole genome shotgun sequence of Actinoplanes deccanensis NBRC 13994.</title>
        <authorList>
            <person name="Komaki H."/>
            <person name="Tamura T."/>
        </authorList>
    </citation>
    <scope>NUCLEOTIDE SEQUENCE [LARGE SCALE GENOMIC DNA]</scope>
    <source>
        <strain evidence="8 9">NBRC 13994</strain>
    </source>
</reference>
<feature type="chain" id="PRO_5046342662" description="Peptidase S8/S53 domain-containing protein" evidence="6">
    <location>
        <begin position="36"/>
        <end position="745"/>
    </location>
</feature>
<dbReference type="PROSITE" id="PS51892">
    <property type="entry name" value="SUBTILASE"/>
    <property type="match status" value="1"/>
</dbReference>
<dbReference type="Pfam" id="PF00082">
    <property type="entry name" value="Peptidase_S8"/>
    <property type="match status" value="1"/>
</dbReference>
<dbReference type="Proteomes" id="UP000609879">
    <property type="component" value="Unassembled WGS sequence"/>
</dbReference>
<evidence type="ECO:0000256" key="1">
    <source>
        <dbReference type="ARBA" id="ARBA00011073"/>
    </source>
</evidence>
<dbReference type="InterPro" id="IPR036852">
    <property type="entry name" value="Peptidase_S8/S53_dom_sf"/>
</dbReference>
<keyword evidence="9" id="KW-1185">Reference proteome</keyword>
<feature type="active site" description="Charge relay system" evidence="5">
    <location>
        <position position="321"/>
    </location>
</feature>
<dbReference type="InterPro" id="IPR050131">
    <property type="entry name" value="Peptidase_S8_subtilisin-like"/>
</dbReference>
<evidence type="ECO:0000256" key="6">
    <source>
        <dbReference type="SAM" id="SignalP"/>
    </source>
</evidence>
<dbReference type="Gene3D" id="3.40.50.200">
    <property type="entry name" value="Peptidase S8/S53 domain"/>
    <property type="match status" value="1"/>
</dbReference>
<dbReference type="PRINTS" id="PR00723">
    <property type="entry name" value="SUBTILISIN"/>
</dbReference>
<proteinExistence type="inferred from homology"/>
<evidence type="ECO:0000259" key="7">
    <source>
        <dbReference type="Pfam" id="PF00082"/>
    </source>
</evidence>
<dbReference type="InterPro" id="IPR015500">
    <property type="entry name" value="Peptidase_S8_subtilisin-rel"/>
</dbReference>
<keyword evidence="4 5" id="KW-0720">Serine protease</keyword>
<comment type="caution">
    <text evidence="8">The sequence shown here is derived from an EMBL/GenBank/DDBJ whole genome shotgun (WGS) entry which is preliminary data.</text>
</comment>
<dbReference type="SUPFAM" id="SSF52743">
    <property type="entry name" value="Subtilisin-like"/>
    <property type="match status" value="1"/>
</dbReference>
<dbReference type="InterPro" id="IPR022398">
    <property type="entry name" value="Peptidase_S8_His-AS"/>
</dbReference>
<dbReference type="PANTHER" id="PTHR43806:SF11">
    <property type="entry name" value="CEREVISIN-RELATED"/>
    <property type="match status" value="1"/>
</dbReference>
<evidence type="ECO:0000313" key="8">
    <source>
        <dbReference type="EMBL" id="GID75225.1"/>
    </source>
</evidence>
<name>A0ABQ3Y5S4_9ACTN</name>
<feature type="active site" description="Charge relay system" evidence="5">
    <location>
        <position position="141"/>
    </location>
</feature>
<keyword evidence="6" id="KW-0732">Signal</keyword>
<dbReference type="RefSeq" id="WP_344300386.1">
    <property type="nucleotide sequence ID" value="NZ_BAAABO010000019.1"/>
</dbReference>
<feature type="signal peptide" evidence="6">
    <location>
        <begin position="1"/>
        <end position="35"/>
    </location>
</feature>
<keyword evidence="3 5" id="KW-0378">Hydrolase</keyword>
<dbReference type="InterPro" id="IPR013783">
    <property type="entry name" value="Ig-like_fold"/>
</dbReference>
<dbReference type="InterPro" id="IPR000209">
    <property type="entry name" value="Peptidase_S8/S53_dom"/>
</dbReference>
<comment type="similarity">
    <text evidence="1 5">Belongs to the peptidase S8 family.</text>
</comment>
<dbReference type="EMBL" id="BOMI01000073">
    <property type="protein sequence ID" value="GID75225.1"/>
    <property type="molecule type" value="Genomic_DNA"/>
</dbReference>
<dbReference type="PROSITE" id="PS00136">
    <property type="entry name" value="SUBTILASE_ASP"/>
    <property type="match status" value="1"/>
</dbReference>